<evidence type="ECO:0000256" key="6">
    <source>
        <dbReference type="ARBA" id="ARBA00023033"/>
    </source>
</evidence>
<evidence type="ECO:0000256" key="1">
    <source>
        <dbReference type="ARBA" id="ARBA00010617"/>
    </source>
</evidence>
<dbReference type="PRINTS" id="PR00385">
    <property type="entry name" value="P450"/>
</dbReference>
<dbReference type="PANTHER" id="PTHR24291:SF50">
    <property type="entry name" value="BIFUNCTIONAL ALBAFLAVENONE MONOOXYGENASE_TERPENE SYNTHASE"/>
    <property type="match status" value="1"/>
</dbReference>
<comment type="caution">
    <text evidence="9">The sequence shown here is derived from an EMBL/GenBank/DDBJ whole genome shotgun (WGS) entry which is preliminary data.</text>
</comment>
<dbReference type="AlphaFoldDB" id="A0A6L3N0G5"/>
<keyword evidence="5 7" id="KW-0408">Iron</keyword>
<keyword evidence="6 8" id="KW-0503">Monooxygenase</keyword>
<dbReference type="Gene3D" id="1.10.630.10">
    <property type="entry name" value="Cytochrome P450"/>
    <property type="match status" value="1"/>
</dbReference>
<evidence type="ECO:0000256" key="3">
    <source>
        <dbReference type="ARBA" id="ARBA00022723"/>
    </source>
</evidence>
<dbReference type="Proteomes" id="UP000473470">
    <property type="component" value="Unassembled WGS sequence"/>
</dbReference>
<dbReference type="SUPFAM" id="SSF48264">
    <property type="entry name" value="Cytochrome P450"/>
    <property type="match status" value="1"/>
</dbReference>
<comment type="similarity">
    <text evidence="1 8">Belongs to the cytochrome P450 family.</text>
</comment>
<dbReference type="InterPro" id="IPR050196">
    <property type="entry name" value="Cytochrome_P450_Monoox"/>
</dbReference>
<dbReference type="InterPro" id="IPR036396">
    <property type="entry name" value="Cyt_P450_sf"/>
</dbReference>
<evidence type="ECO:0000256" key="4">
    <source>
        <dbReference type="ARBA" id="ARBA00023002"/>
    </source>
</evidence>
<name>A0A6L3N0G5_9BURK</name>
<evidence type="ECO:0000256" key="5">
    <source>
        <dbReference type="ARBA" id="ARBA00023004"/>
    </source>
</evidence>
<reference evidence="9 10" key="1">
    <citation type="submission" date="2019-09" db="EMBL/GenBank/DDBJ databases">
        <title>Draft genome sequences of 48 bacterial type strains from the CCUG.</title>
        <authorList>
            <person name="Tunovic T."/>
            <person name="Pineiro-Iglesias B."/>
            <person name="Unosson C."/>
            <person name="Inganas E."/>
            <person name="Ohlen M."/>
            <person name="Cardew S."/>
            <person name="Jensie-Markopoulos S."/>
            <person name="Salva-Serra F."/>
            <person name="Jaen-Luchoro D."/>
            <person name="Karlsson R."/>
            <person name="Svensson-Stadler L."/>
            <person name="Chun J."/>
            <person name="Moore E."/>
        </authorList>
    </citation>
    <scope>NUCLEOTIDE SEQUENCE [LARGE SCALE GENOMIC DNA]</scope>
    <source>
        <strain evidence="9 10">CCUG 65686</strain>
    </source>
</reference>
<dbReference type="GO" id="GO:0004497">
    <property type="term" value="F:monooxygenase activity"/>
    <property type="evidence" value="ECO:0007669"/>
    <property type="project" value="UniProtKB-KW"/>
</dbReference>
<feature type="binding site" description="axial binding residue" evidence="7">
    <location>
        <position position="417"/>
    </location>
    <ligand>
        <name>heme</name>
        <dbReference type="ChEBI" id="CHEBI:30413"/>
    </ligand>
    <ligandPart>
        <name>Fe</name>
        <dbReference type="ChEBI" id="CHEBI:18248"/>
    </ligandPart>
</feature>
<protein>
    <submittedName>
        <fullName evidence="9">Cytochrome P450</fullName>
    </submittedName>
</protein>
<evidence type="ECO:0000256" key="2">
    <source>
        <dbReference type="ARBA" id="ARBA00022617"/>
    </source>
</evidence>
<evidence type="ECO:0000256" key="7">
    <source>
        <dbReference type="PIRSR" id="PIRSR602401-1"/>
    </source>
</evidence>
<evidence type="ECO:0000256" key="8">
    <source>
        <dbReference type="RuleBase" id="RU000461"/>
    </source>
</evidence>
<dbReference type="PANTHER" id="PTHR24291">
    <property type="entry name" value="CYTOCHROME P450 FAMILY 4"/>
    <property type="match status" value="1"/>
</dbReference>
<dbReference type="Pfam" id="PF00067">
    <property type="entry name" value="p450"/>
    <property type="match status" value="1"/>
</dbReference>
<dbReference type="PRINTS" id="PR00463">
    <property type="entry name" value="EP450I"/>
</dbReference>
<dbReference type="GO" id="GO:0005506">
    <property type="term" value="F:iron ion binding"/>
    <property type="evidence" value="ECO:0007669"/>
    <property type="project" value="InterPro"/>
</dbReference>
<dbReference type="GO" id="GO:0016705">
    <property type="term" value="F:oxidoreductase activity, acting on paired donors, with incorporation or reduction of molecular oxygen"/>
    <property type="evidence" value="ECO:0007669"/>
    <property type="project" value="InterPro"/>
</dbReference>
<organism evidence="9 10">
    <name type="scientific">Burkholderia stagnalis</name>
    <dbReference type="NCBI Taxonomy" id="1503054"/>
    <lineage>
        <taxon>Bacteria</taxon>
        <taxon>Pseudomonadati</taxon>
        <taxon>Pseudomonadota</taxon>
        <taxon>Betaproteobacteria</taxon>
        <taxon>Burkholderiales</taxon>
        <taxon>Burkholderiaceae</taxon>
        <taxon>Burkholderia</taxon>
        <taxon>Burkholderia cepacia complex</taxon>
    </lineage>
</organism>
<dbReference type="EMBL" id="VZOK01000009">
    <property type="protein sequence ID" value="KAB0639506.1"/>
    <property type="molecule type" value="Genomic_DNA"/>
</dbReference>
<proteinExistence type="inferred from homology"/>
<dbReference type="InterPro" id="IPR017972">
    <property type="entry name" value="Cyt_P450_CS"/>
</dbReference>
<dbReference type="InterPro" id="IPR002401">
    <property type="entry name" value="Cyt_P450_E_grp-I"/>
</dbReference>
<evidence type="ECO:0000313" key="10">
    <source>
        <dbReference type="Proteomes" id="UP000473470"/>
    </source>
</evidence>
<keyword evidence="2 7" id="KW-0349">Heme</keyword>
<dbReference type="InterPro" id="IPR001128">
    <property type="entry name" value="Cyt_P450"/>
</dbReference>
<gene>
    <name evidence="9" type="ORF">F7R25_07775</name>
</gene>
<comment type="cofactor">
    <cofactor evidence="7">
        <name>heme</name>
        <dbReference type="ChEBI" id="CHEBI:30413"/>
    </cofactor>
</comment>
<keyword evidence="3 7" id="KW-0479">Metal-binding</keyword>
<sequence>MNTRSSSQCPFHAGAPMPAPALHPPGVWPPGPRAGLTGWGLLRAMSRDLLGALGGWQQAFGDVVHLRMWPEHAVAVTDPQLVRELLVTHHDAVARWERGIRVFSQVHGHSVLIAEGDAWRGKRHALQPGFMPKPVQSFAPTIASTAGHALAQWPAHDPHWPIESALTSLAMDVIVRTMFSDVIGDDARAAEQAVRTVSAAANAAFYQPAIAPDWMPWKRAKARAQAVLNALIDRQLRARLDKPDSAWPDDLLSRLLRLHRDDARTWPLQAVHDECMTAFLAGHETTAATLTWWTWCMASNPAAQDAARDEVARVLGGRAPTTQTRPALRYLTQTLEETMRLYPAAPILISRRASRPIALGGWQLPARTLFMLPIQLMHRDARWFPQPHAFRPERFADGAPAVPRGAYMPFGTGPRVCLGQHLAMTEMTVIAAMVLQRFVLSAPAGMAAPKPVLNVTLRPDRALHLGIAAAAGLITASRRAPAPG</sequence>
<accession>A0A6L3N0G5</accession>
<dbReference type="GO" id="GO:0020037">
    <property type="term" value="F:heme binding"/>
    <property type="evidence" value="ECO:0007669"/>
    <property type="project" value="InterPro"/>
</dbReference>
<evidence type="ECO:0000313" key="9">
    <source>
        <dbReference type="EMBL" id="KAB0639506.1"/>
    </source>
</evidence>
<keyword evidence="4 8" id="KW-0560">Oxidoreductase</keyword>
<dbReference type="PROSITE" id="PS00086">
    <property type="entry name" value="CYTOCHROME_P450"/>
    <property type="match status" value="1"/>
</dbReference>
<dbReference type="RefSeq" id="WP_059881028.1">
    <property type="nucleotide sequence ID" value="NZ_CABVPM010000019.1"/>
</dbReference>